<evidence type="ECO:0000256" key="1">
    <source>
        <dbReference type="SAM" id="MobiDB-lite"/>
    </source>
</evidence>
<sequence>MWPVAVEATLSPASHAHSHHYTGQSTTRAILHSAVHSISQTGSQAIFPSLKKLINPFLILSPNQPASHSATKTARQPITNSLTQPTSQPDRQPQN</sequence>
<keyword evidence="3" id="KW-1185">Reference proteome</keyword>
<organism evidence="2 3">
    <name type="scientific">Portunus trituberculatus</name>
    <name type="common">Swimming crab</name>
    <name type="synonym">Neptunus trituberculatus</name>
    <dbReference type="NCBI Taxonomy" id="210409"/>
    <lineage>
        <taxon>Eukaryota</taxon>
        <taxon>Metazoa</taxon>
        <taxon>Ecdysozoa</taxon>
        <taxon>Arthropoda</taxon>
        <taxon>Crustacea</taxon>
        <taxon>Multicrustacea</taxon>
        <taxon>Malacostraca</taxon>
        <taxon>Eumalacostraca</taxon>
        <taxon>Eucarida</taxon>
        <taxon>Decapoda</taxon>
        <taxon>Pleocyemata</taxon>
        <taxon>Brachyura</taxon>
        <taxon>Eubrachyura</taxon>
        <taxon>Portunoidea</taxon>
        <taxon>Portunidae</taxon>
        <taxon>Portuninae</taxon>
        <taxon>Portunus</taxon>
    </lineage>
</organism>
<comment type="caution">
    <text evidence="2">The sequence shown here is derived from an EMBL/GenBank/DDBJ whole genome shotgun (WGS) entry which is preliminary data.</text>
</comment>
<feature type="region of interest" description="Disordered" evidence="1">
    <location>
        <begin position="61"/>
        <end position="95"/>
    </location>
</feature>
<evidence type="ECO:0000313" key="2">
    <source>
        <dbReference type="EMBL" id="MPC72026.1"/>
    </source>
</evidence>
<protein>
    <submittedName>
        <fullName evidence="2">Uncharacterized protein</fullName>
    </submittedName>
</protein>
<evidence type="ECO:0000313" key="3">
    <source>
        <dbReference type="Proteomes" id="UP000324222"/>
    </source>
</evidence>
<reference evidence="2 3" key="1">
    <citation type="submission" date="2019-05" db="EMBL/GenBank/DDBJ databases">
        <title>Another draft genome of Portunus trituberculatus and its Hox gene families provides insights of decapod evolution.</title>
        <authorList>
            <person name="Jeong J.-H."/>
            <person name="Song I."/>
            <person name="Kim S."/>
            <person name="Choi T."/>
            <person name="Kim D."/>
            <person name="Ryu S."/>
            <person name="Kim W."/>
        </authorList>
    </citation>
    <scope>NUCLEOTIDE SEQUENCE [LARGE SCALE GENOMIC DNA]</scope>
    <source>
        <tissue evidence="2">Muscle</tissue>
    </source>
</reference>
<proteinExistence type="predicted"/>
<name>A0A5B7HPY8_PORTR</name>
<gene>
    <name evidence="2" type="ORF">E2C01_066319</name>
</gene>
<dbReference type="AlphaFoldDB" id="A0A5B7HPY8"/>
<accession>A0A5B7HPY8</accession>
<dbReference type="EMBL" id="VSRR010033995">
    <property type="protein sequence ID" value="MPC72026.1"/>
    <property type="molecule type" value="Genomic_DNA"/>
</dbReference>
<feature type="region of interest" description="Disordered" evidence="1">
    <location>
        <begin position="1"/>
        <end position="21"/>
    </location>
</feature>
<dbReference type="Proteomes" id="UP000324222">
    <property type="component" value="Unassembled WGS sequence"/>
</dbReference>